<dbReference type="SUPFAM" id="SSF54695">
    <property type="entry name" value="POZ domain"/>
    <property type="match status" value="1"/>
</dbReference>
<proteinExistence type="predicted"/>
<evidence type="ECO:0000313" key="5">
    <source>
        <dbReference type="Proteomes" id="UP000630445"/>
    </source>
</evidence>
<dbReference type="EMBL" id="JACBAD010002105">
    <property type="protein sequence ID" value="KAF7116244.1"/>
    <property type="molecule type" value="Genomic_DNA"/>
</dbReference>
<dbReference type="OrthoDB" id="5326346at2759"/>
<dbReference type="InterPro" id="IPR011333">
    <property type="entry name" value="SKP1/BTB/POZ_sf"/>
</dbReference>
<organism evidence="3 5">
    <name type="scientific">Aspergillus hiratsukae</name>
    <dbReference type="NCBI Taxonomy" id="1194566"/>
    <lineage>
        <taxon>Eukaryota</taxon>
        <taxon>Fungi</taxon>
        <taxon>Dikarya</taxon>
        <taxon>Ascomycota</taxon>
        <taxon>Pezizomycotina</taxon>
        <taxon>Eurotiomycetes</taxon>
        <taxon>Eurotiomycetidae</taxon>
        <taxon>Eurotiales</taxon>
        <taxon>Aspergillaceae</taxon>
        <taxon>Aspergillus</taxon>
        <taxon>Aspergillus subgen. Fumigati</taxon>
    </lineage>
</organism>
<dbReference type="Pfam" id="PF00651">
    <property type="entry name" value="BTB"/>
    <property type="match status" value="1"/>
</dbReference>
<evidence type="ECO:0000313" key="3">
    <source>
        <dbReference type="EMBL" id="KAF7116244.1"/>
    </source>
</evidence>
<reference evidence="3" key="1">
    <citation type="submission" date="2020-06" db="EMBL/GenBank/DDBJ databases">
        <title>Draft genome sequences of strains closely related to Aspergillus parafelis and Aspergillus hiratsukae.</title>
        <authorList>
            <person name="Dos Santos R.A.C."/>
            <person name="Rivero-Menendez O."/>
            <person name="Steenwyk J.L."/>
            <person name="Mead M.E."/>
            <person name="Goldman G.H."/>
            <person name="Alastruey-Izquierdo A."/>
            <person name="Rokas A."/>
        </authorList>
    </citation>
    <scope>NUCLEOTIDE SEQUENCE</scope>
    <source>
        <strain evidence="3">CNM-CM5793</strain>
        <strain evidence="4">CNM-CM6106</strain>
    </source>
</reference>
<evidence type="ECO:0000256" key="1">
    <source>
        <dbReference type="SAM" id="MobiDB-lite"/>
    </source>
</evidence>
<dbReference type="AlphaFoldDB" id="A0A8H6P497"/>
<dbReference type="InterPro" id="IPR000210">
    <property type="entry name" value="BTB/POZ_dom"/>
</dbReference>
<accession>A0A8H6P497</accession>
<evidence type="ECO:0000259" key="2">
    <source>
        <dbReference type="PROSITE" id="PS50097"/>
    </source>
</evidence>
<dbReference type="PROSITE" id="PS50097">
    <property type="entry name" value="BTB"/>
    <property type="match status" value="1"/>
</dbReference>
<sequence length="284" mass="31947">MNSKIRREGNRASDLDPNGDVTLVVSPPKQPRAYAPSRADPDGKAGDARYRASSKHLSLASRYFEKRLNNEWSEGKELQKKGCVEMVVPDTDPKAFLILLNLMHCRTQKVPTSVTFDELVELAVQVDYFKCHGVLGLYPARWIELLEAERPNTYCDEIVKWIFISGVFNDGALFASVTLLATRQTKDLINTLDLPIPLSVTRSLIKQMKVHGLPWHRENENLEYVGLAPESVAKKILEFQNSTSKVTFRPWCSGRCGGGLLGRQATDELKNHNGRMGFDWVESA</sequence>
<feature type="compositionally biased region" description="Basic and acidic residues" evidence="1">
    <location>
        <begin position="39"/>
        <end position="48"/>
    </location>
</feature>
<keyword evidence="5" id="KW-1185">Reference proteome</keyword>
<name>A0A8H6P497_9EURO</name>
<protein>
    <recommendedName>
        <fullName evidence="2">BTB domain-containing protein</fullName>
    </recommendedName>
</protein>
<gene>
    <name evidence="3" type="ORF">CNMCM5793_004320</name>
    <name evidence="4" type="ORF">CNMCM6106_006402</name>
</gene>
<dbReference type="CDD" id="cd18186">
    <property type="entry name" value="BTB_POZ_ZBTB_KLHL-like"/>
    <property type="match status" value="1"/>
</dbReference>
<dbReference type="Proteomes" id="UP000630445">
    <property type="component" value="Unassembled WGS sequence"/>
</dbReference>
<comment type="caution">
    <text evidence="3">The sequence shown here is derived from an EMBL/GenBank/DDBJ whole genome shotgun (WGS) entry which is preliminary data.</text>
</comment>
<feature type="compositionally biased region" description="Basic and acidic residues" evidence="1">
    <location>
        <begin position="1"/>
        <end position="14"/>
    </location>
</feature>
<dbReference type="Proteomes" id="UP000662466">
    <property type="component" value="Unassembled WGS sequence"/>
</dbReference>
<dbReference type="EMBL" id="JACBAF010002278">
    <property type="protein sequence ID" value="KAF7159267.1"/>
    <property type="molecule type" value="Genomic_DNA"/>
</dbReference>
<feature type="domain" description="BTB" evidence="2">
    <location>
        <begin position="19"/>
        <end position="112"/>
    </location>
</feature>
<dbReference type="Gene3D" id="3.30.710.10">
    <property type="entry name" value="Potassium Channel Kv1.1, Chain A"/>
    <property type="match status" value="1"/>
</dbReference>
<evidence type="ECO:0000313" key="4">
    <source>
        <dbReference type="EMBL" id="KAF7159267.1"/>
    </source>
</evidence>
<feature type="region of interest" description="Disordered" evidence="1">
    <location>
        <begin position="1"/>
        <end position="48"/>
    </location>
</feature>